<dbReference type="OrthoDB" id="9829848at2"/>
<keyword evidence="2" id="KW-1185">Reference proteome</keyword>
<proteinExistence type="predicted"/>
<dbReference type="EMBL" id="MQVR01000082">
    <property type="protein sequence ID" value="OKL53164.1"/>
    <property type="molecule type" value="Genomic_DNA"/>
</dbReference>
<accession>A0A1Q5PZW4</accession>
<protein>
    <submittedName>
        <fullName evidence="1">Uncharacterized protein</fullName>
    </submittedName>
</protein>
<gene>
    <name evidence="1" type="ORF">BSZ39_10990</name>
</gene>
<reference evidence="2" key="1">
    <citation type="submission" date="2016-12" db="EMBL/GenBank/DDBJ databases">
        <authorList>
            <person name="Meng X."/>
        </authorList>
    </citation>
    <scope>NUCLEOTIDE SEQUENCE [LARGE SCALE GENOMIC DNA]</scope>
    <source>
        <strain evidence="2">DSM 19116</strain>
    </source>
</reference>
<dbReference type="AlphaFoldDB" id="A0A1Q5PZW4"/>
<dbReference type="RefSeq" id="WP_073717378.1">
    <property type="nucleotide sequence ID" value="NZ_MQVR01000082.1"/>
</dbReference>
<dbReference type="Proteomes" id="UP000185628">
    <property type="component" value="Unassembled WGS sequence"/>
</dbReference>
<name>A0A1Q5PZW4_9ACTO</name>
<evidence type="ECO:0000313" key="1">
    <source>
        <dbReference type="EMBL" id="OKL53164.1"/>
    </source>
</evidence>
<sequence length="255" mass="28529">MTTNDATLSEQVSLHAYDGNDPAWLDRISGWDPVARLGETFLLNAQVGEQALPHARLISPQALERVGSWLAGTLHEEFAIDESHDWAVRAALTDDETFNHLGFRVGDLPSAYEDWRFSTEIYALIGDTAFLLMNNQFVRYRRLSDEELGQVLSARTAPFHTVDDRTTGTVLVIAAVPGRLGAFGGLRGQRRSLVAAGEAIGHLQRLWEQASVGDQWSWEREFFDDACGRVFGLDGLERVPVAMAYQRELPRKEEE</sequence>
<comment type="caution">
    <text evidence="1">The sequence shown here is derived from an EMBL/GenBank/DDBJ whole genome shotgun (WGS) entry which is preliminary data.</text>
</comment>
<evidence type="ECO:0000313" key="2">
    <source>
        <dbReference type="Proteomes" id="UP000185628"/>
    </source>
</evidence>
<organism evidence="1 2">
    <name type="scientific">Bowdeniella nasicola</name>
    <dbReference type="NCBI Taxonomy" id="208480"/>
    <lineage>
        <taxon>Bacteria</taxon>
        <taxon>Bacillati</taxon>
        <taxon>Actinomycetota</taxon>
        <taxon>Actinomycetes</taxon>
        <taxon>Actinomycetales</taxon>
        <taxon>Actinomycetaceae</taxon>
        <taxon>Bowdeniella</taxon>
    </lineage>
</organism>